<evidence type="ECO:0000313" key="2">
    <source>
        <dbReference type="Proteomes" id="UP001165960"/>
    </source>
</evidence>
<name>A0ACC2RS87_9FUNG</name>
<reference evidence="1" key="1">
    <citation type="submission" date="2022-04" db="EMBL/GenBank/DDBJ databases">
        <title>Genome of the entomopathogenic fungus Entomophthora muscae.</title>
        <authorList>
            <person name="Elya C."/>
            <person name="Lovett B.R."/>
            <person name="Lee E."/>
            <person name="Macias A.M."/>
            <person name="Hajek A.E."/>
            <person name="De Bivort B.L."/>
            <person name="Kasson M.T."/>
            <person name="De Fine Licht H.H."/>
            <person name="Stajich J.E."/>
        </authorList>
    </citation>
    <scope>NUCLEOTIDE SEQUENCE</scope>
    <source>
        <strain evidence="1">Berkeley</strain>
    </source>
</reference>
<comment type="caution">
    <text evidence="1">The sequence shown here is derived from an EMBL/GenBank/DDBJ whole genome shotgun (WGS) entry which is preliminary data.</text>
</comment>
<protein>
    <submittedName>
        <fullName evidence="1">Uncharacterized protein</fullName>
    </submittedName>
</protein>
<organism evidence="1 2">
    <name type="scientific">Entomophthora muscae</name>
    <dbReference type="NCBI Taxonomy" id="34485"/>
    <lineage>
        <taxon>Eukaryota</taxon>
        <taxon>Fungi</taxon>
        <taxon>Fungi incertae sedis</taxon>
        <taxon>Zoopagomycota</taxon>
        <taxon>Entomophthoromycotina</taxon>
        <taxon>Entomophthoromycetes</taxon>
        <taxon>Entomophthorales</taxon>
        <taxon>Entomophthoraceae</taxon>
        <taxon>Entomophthora</taxon>
    </lineage>
</organism>
<gene>
    <name evidence="1" type="ORF">DSO57_1029100</name>
</gene>
<dbReference type="EMBL" id="QTSX02006579">
    <property type="protein sequence ID" value="KAJ9052940.1"/>
    <property type="molecule type" value="Genomic_DNA"/>
</dbReference>
<proteinExistence type="predicted"/>
<evidence type="ECO:0000313" key="1">
    <source>
        <dbReference type="EMBL" id="KAJ9052940.1"/>
    </source>
</evidence>
<accession>A0ACC2RS87</accession>
<keyword evidence="2" id="KW-1185">Reference proteome</keyword>
<sequence length="267" mass="30118">MMTEAVLESSENHLATPEQTRLQERQAASEARYQASRSNRSPVRQLFNTSNVIPNFKPVNLPKFDRKSNVIMFLRLYENTMYGADEAIQNSAIFNCLDSETQKIIMTRLPKRGWTFTNVSKVLMDEFGSKDAFNNQKMNFVEGGIIKGETMQEFADRFYLEAHTLISLKAASFIYVNSALLNAVRPNKSLSLALKSEIYGAHNVSDLICHCSHSRMTLKCPCPLDQEHSRRIETNHLSLISLKLVKALPLKEQLVPIATTLAMSVGS</sequence>
<dbReference type="Proteomes" id="UP001165960">
    <property type="component" value="Unassembled WGS sequence"/>
</dbReference>